<reference evidence="6" key="1">
    <citation type="journal article" date="2019" name="Int. J. Syst. Evol. Microbiol.">
        <title>The Global Catalogue of Microorganisms (GCM) 10K type strain sequencing project: providing services to taxonomists for standard genome sequencing and annotation.</title>
        <authorList>
            <consortium name="The Broad Institute Genomics Platform"/>
            <consortium name="The Broad Institute Genome Sequencing Center for Infectious Disease"/>
            <person name="Wu L."/>
            <person name="Ma J."/>
        </authorList>
    </citation>
    <scope>NUCLEOTIDE SEQUENCE [LARGE SCALE GENOMIC DNA]</scope>
    <source>
        <strain evidence="6">NBRC 100033</strain>
    </source>
</reference>
<sequence length="402" mass="44761">MQQMDRRRFLQGLSVTAAFLPLNPIFAASPSFEDYKKQQNDGFANYKAELEKDFAAYQKAIDEEFKQFKGQVKKVWGDENIGSSTVYVKYSDDLKTRTIIDYEKGTMTVEVVADKNATGMGSKVRQEMIETAGTRVSDAYKSDPLLQRVEKRVDSSVTHQEKARVSNEFVVGDVLTGKANPTKQEVQESVVKAATETGKGSKRDAAQAGAAVFAFSIPLSRVRISNKYEQFMPAVKKYSAKEKIDPALVLAIMHSESAFNPMAKSHIPAYGLMQIVPRSAGKDASEKVYGKQRLLSASYLYNSDNCIKMGCAYLNILYYRYLSKIENPESRTYCVIAAYNTGAGNVAKAFGAGTNITRAAGTINRMSPQQVFNKLVSDLPYAETQNYMKKVTPRYKAYQTEV</sequence>
<dbReference type="PANTHER" id="PTHR37423:SF2">
    <property type="entry name" value="MEMBRANE-BOUND LYTIC MUREIN TRANSGLYCOSYLASE C"/>
    <property type="match status" value="1"/>
</dbReference>
<organism evidence="5 6">
    <name type="scientific">Marinospirillum insulare</name>
    <dbReference type="NCBI Taxonomy" id="217169"/>
    <lineage>
        <taxon>Bacteria</taxon>
        <taxon>Pseudomonadati</taxon>
        <taxon>Pseudomonadota</taxon>
        <taxon>Gammaproteobacteria</taxon>
        <taxon>Oceanospirillales</taxon>
        <taxon>Oceanospirillaceae</taxon>
        <taxon>Marinospirillum</taxon>
    </lineage>
</organism>
<name>A0ABQ5ZTL0_9GAMM</name>
<evidence type="ECO:0000256" key="1">
    <source>
        <dbReference type="ARBA" id="ARBA00007734"/>
    </source>
</evidence>
<keyword evidence="2" id="KW-0732">Signal</keyword>
<dbReference type="InterPro" id="IPR006311">
    <property type="entry name" value="TAT_signal"/>
</dbReference>
<keyword evidence="6" id="KW-1185">Reference proteome</keyword>
<dbReference type="InterPro" id="IPR023346">
    <property type="entry name" value="Lysozyme-like_dom_sf"/>
</dbReference>
<feature type="chain" id="PRO_5046184036" evidence="2">
    <location>
        <begin position="28"/>
        <end position="402"/>
    </location>
</feature>
<dbReference type="InterPro" id="IPR024570">
    <property type="entry name" value="Murein_transglycosylaseC_N"/>
</dbReference>
<accession>A0ABQ5ZTL0</accession>
<evidence type="ECO:0000259" key="4">
    <source>
        <dbReference type="Pfam" id="PF11873"/>
    </source>
</evidence>
<gene>
    <name evidence="5" type="primary">mltC</name>
    <name evidence="5" type="ORF">GCM10007878_09240</name>
</gene>
<dbReference type="Pfam" id="PF01464">
    <property type="entry name" value="SLT"/>
    <property type="match status" value="1"/>
</dbReference>
<comment type="caution">
    <text evidence="5">The sequence shown here is derived from an EMBL/GenBank/DDBJ whole genome shotgun (WGS) entry which is preliminary data.</text>
</comment>
<feature type="domain" description="Transglycosylase SLT" evidence="3">
    <location>
        <begin position="235"/>
        <end position="351"/>
    </location>
</feature>
<evidence type="ECO:0000256" key="2">
    <source>
        <dbReference type="SAM" id="SignalP"/>
    </source>
</evidence>
<evidence type="ECO:0000313" key="6">
    <source>
        <dbReference type="Proteomes" id="UP001156682"/>
    </source>
</evidence>
<evidence type="ECO:0000313" key="5">
    <source>
        <dbReference type="EMBL" id="GLR63489.1"/>
    </source>
</evidence>
<dbReference type="PROSITE" id="PS51318">
    <property type="entry name" value="TAT"/>
    <property type="match status" value="1"/>
</dbReference>
<protein>
    <submittedName>
        <fullName evidence="5">Membrane-bound lytic murein transglycosylase C</fullName>
    </submittedName>
</protein>
<feature type="signal peptide" evidence="2">
    <location>
        <begin position="1"/>
        <end position="27"/>
    </location>
</feature>
<evidence type="ECO:0000259" key="3">
    <source>
        <dbReference type="Pfam" id="PF01464"/>
    </source>
</evidence>
<feature type="domain" description="Murein transglycosylase-C N-terminal" evidence="4">
    <location>
        <begin position="58"/>
        <end position="131"/>
    </location>
</feature>
<dbReference type="PANTHER" id="PTHR37423">
    <property type="entry name" value="SOLUBLE LYTIC MUREIN TRANSGLYCOSYLASE-RELATED"/>
    <property type="match status" value="1"/>
</dbReference>
<dbReference type="InterPro" id="IPR008258">
    <property type="entry name" value="Transglycosylase_SLT_dom_1"/>
</dbReference>
<dbReference type="InterPro" id="IPR000189">
    <property type="entry name" value="Transglyc_AS"/>
</dbReference>
<dbReference type="Gene3D" id="1.10.530.10">
    <property type="match status" value="1"/>
</dbReference>
<dbReference type="PROSITE" id="PS00922">
    <property type="entry name" value="TRANSGLYCOSYLASE"/>
    <property type="match status" value="1"/>
</dbReference>
<comment type="similarity">
    <text evidence="1">Belongs to the transglycosylase Slt family.</text>
</comment>
<dbReference type="SUPFAM" id="SSF53955">
    <property type="entry name" value="Lysozyme-like"/>
    <property type="match status" value="1"/>
</dbReference>
<dbReference type="CDD" id="cd16893">
    <property type="entry name" value="LT_MltC_MltE"/>
    <property type="match status" value="1"/>
</dbReference>
<dbReference type="Pfam" id="PF11873">
    <property type="entry name" value="Mltc_N"/>
    <property type="match status" value="1"/>
</dbReference>
<dbReference type="Proteomes" id="UP001156682">
    <property type="component" value="Unassembled WGS sequence"/>
</dbReference>
<dbReference type="EMBL" id="BSOR01000016">
    <property type="protein sequence ID" value="GLR63489.1"/>
    <property type="molecule type" value="Genomic_DNA"/>
</dbReference>
<proteinExistence type="inferred from homology"/>